<dbReference type="GO" id="GO:0016020">
    <property type="term" value="C:membrane"/>
    <property type="evidence" value="ECO:0007669"/>
    <property type="project" value="UniProtKB-SubCell"/>
</dbReference>
<dbReference type="PANTHER" id="PTHR46974:SF1">
    <property type="entry name" value="MITOCHONDRIAL GTP_GDP CARRIER PROTEIN 1"/>
    <property type="match status" value="1"/>
</dbReference>
<evidence type="ECO:0008006" key="7">
    <source>
        <dbReference type="Google" id="ProtNLM"/>
    </source>
</evidence>
<accession>A0A6B2LBX0</accession>
<dbReference type="PANTHER" id="PTHR46974">
    <property type="entry name" value="MITOCHONDRIAL GTP/GDP CARRIER PROTEIN 1"/>
    <property type="match status" value="1"/>
</dbReference>
<name>A0A6B2LBX0_9EUKA</name>
<reference evidence="6" key="1">
    <citation type="journal article" date="2020" name="J. Eukaryot. Microbiol.">
        <title>De novo Sequencing, Assembly and Annotation of the Transcriptome for the Free-Living Testate Amoeba Arcella intermedia.</title>
        <authorList>
            <person name="Ribeiro G.M."/>
            <person name="Porfirio-Sousa A.L."/>
            <person name="Maurer-Alcala X.X."/>
            <person name="Katz L.A."/>
            <person name="Lahr D.J.G."/>
        </authorList>
    </citation>
    <scope>NUCLEOTIDE SEQUENCE</scope>
</reference>
<dbReference type="GO" id="GO:0005739">
    <property type="term" value="C:mitochondrion"/>
    <property type="evidence" value="ECO:0007669"/>
    <property type="project" value="TreeGrafter"/>
</dbReference>
<evidence type="ECO:0000256" key="4">
    <source>
        <dbReference type="PROSITE-ProRule" id="PRU00282"/>
    </source>
</evidence>
<dbReference type="Gene3D" id="1.50.40.10">
    <property type="entry name" value="Mitochondrial carrier domain"/>
    <property type="match status" value="1"/>
</dbReference>
<proteinExistence type="inferred from homology"/>
<protein>
    <recommendedName>
        <fullName evidence="7">Mitochondrial carrier protein</fullName>
    </recommendedName>
</protein>
<evidence type="ECO:0000313" key="6">
    <source>
        <dbReference type="EMBL" id="NDV34475.1"/>
    </source>
</evidence>
<comment type="similarity">
    <text evidence="5">Belongs to the mitochondrial carrier (TC 2.A.29) family.</text>
</comment>
<organism evidence="6">
    <name type="scientific">Arcella intermedia</name>
    <dbReference type="NCBI Taxonomy" id="1963864"/>
    <lineage>
        <taxon>Eukaryota</taxon>
        <taxon>Amoebozoa</taxon>
        <taxon>Tubulinea</taxon>
        <taxon>Elardia</taxon>
        <taxon>Arcellinida</taxon>
        <taxon>Sphaerothecina</taxon>
        <taxon>Arcellidae</taxon>
        <taxon>Arcella</taxon>
    </lineage>
</organism>
<keyword evidence="5" id="KW-0813">Transport</keyword>
<feature type="repeat" description="Solcar" evidence="4">
    <location>
        <begin position="190"/>
        <end position="272"/>
    </location>
</feature>
<dbReference type="SUPFAM" id="SSF103506">
    <property type="entry name" value="Mitochondrial carrier"/>
    <property type="match status" value="1"/>
</dbReference>
<comment type="subcellular location">
    <subcellularLocation>
        <location evidence="1">Membrane</location>
        <topology evidence="1">Multi-pass membrane protein</topology>
    </subcellularLocation>
</comment>
<dbReference type="GO" id="GO:0001409">
    <property type="term" value="F:guanine nucleotide transmembrane transporter activity"/>
    <property type="evidence" value="ECO:0007669"/>
    <property type="project" value="TreeGrafter"/>
</dbReference>
<dbReference type="EMBL" id="GIBP01005506">
    <property type="protein sequence ID" value="NDV34475.1"/>
    <property type="molecule type" value="Transcribed_RNA"/>
</dbReference>
<dbReference type="AlphaFoldDB" id="A0A6B2LBX0"/>
<dbReference type="InterPro" id="IPR053042">
    <property type="entry name" value="Mito_GTP/GDP_Carrier"/>
</dbReference>
<dbReference type="Pfam" id="PF00153">
    <property type="entry name" value="Mito_carr"/>
    <property type="match status" value="2"/>
</dbReference>
<evidence type="ECO:0000256" key="3">
    <source>
        <dbReference type="ARBA" id="ARBA00023136"/>
    </source>
</evidence>
<keyword evidence="3 4" id="KW-0472">Membrane</keyword>
<evidence type="ECO:0000256" key="1">
    <source>
        <dbReference type="ARBA" id="ARBA00004141"/>
    </source>
</evidence>
<dbReference type="PROSITE" id="PS50920">
    <property type="entry name" value="SOLCAR"/>
    <property type="match status" value="1"/>
</dbReference>
<keyword evidence="2 4" id="KW-0812">Transmembrane</keyword>
<dbReference type="InterPro" id="IPR023395">
    <property type="entry name" value="MCP_dom_sf"/>
</dbReference>
<evidence type="ECO:0000256" key="2">
    <source>
        <dbReference type="ARBA" id="ARBA00022692"/>
    </source>
</evidence>
<dbReference type="InterPro" id="IPR018108">
    <property type="entry name" value="MCP_transmembrane"/>
</dbReference>
<evidence type="ECO:0000256" key="5">
    <source>
        <dbReference type="RuleBase" id="RU000488"/>
    </source>
</evidence>
<sequence length="278" mass="29926">MSGILELIIFHPIDTIAKRLMANQGKVGLSNVMSVIFKDSAKAGVFRKWASLFPGVEFGAGYKVLQRTYKFGGQPYVKDFINHNFGTSLTNSFGVQKGKIIASAIAGSIMGVGEVVLLPLDVLKIKAQTNPEVLRGKGLMEILSHPRALYSGAGWTAARNAPGSFALFGGNAFVLHTLFHLKDVTEATVAQNLWASVGGAVASITVAAPLDVIKTRIQRASFESRESGFTILTKMARQEGLSSFFKGLVPKLFVVGPKLIFSMTVATSITNFIVNRNM</sequence>